<feature type="domain" description="FZ" evidence="9">
    <location>
        <begin position="146"/>
        <end position="289"/>
    </location>
</feature>
<evidence type="ECO:0000256" key="6">
    <source>
        <dbReference type="PROSITE-ProRule" id="PRU00090"/>
    </source>
</evidence>
<evidence type="ECO:0000256" key="3">
    <source>
        <dbReference type="ARBA" id="ARBA00022989"/>
    </source>
</evidence>
<evidence type="ECO:0000256" key="8">
    <source>
        <dbReference type="SAM" id="Phobius"/>
    </source>
</evidence>
<evidence type="ECO:0000256" key="7">
    <source>
        <dbReference type="SAM" id="MobiDB-lite"/>
    </source>
</evidence>
<dbReference type="GO" id="GO:0016020">
    <property type="term" value="C:membrane"/>
    <property type="evidence" value="ECO:0007669"/>
    <property type="project" value="UniProtKB-SubCell"/>
</dbReference>
<accession>A0A1X7V7F2</accession>
<feature type="transmembrane region" description="Helical" evidence="8">
    <location>
        <begin position="80"/>
        <end position="104"/>
    </location>
</feature>
<keyword evidence="4 8" id="KW-0472">Membrane</keyword>
<feature type="region of interest" description="Disordered" evidence="7">
    <location>
        <begin position="27"/>
        <end position="46"/>
    </location>
</feature>
<dbReference type="GO" id="GO:0004888">
    <property type="term" value="F:transmembrane signaling receptor activity"/>
    <property type="evidence" value="ECO:0007669"/>
    <property type="project" value="InterPro"/>
</dbReference>
<protein>
    <recommendedName>
        <fullName evidence="12">G-protein coupled receptors family 2 profile 2 domain-containing protein</fullName>
    </recommendedName>
</protein>
<feature type="transmembrane region" description="Helical" evidence="8">
    <location>
        <begin position="491"/>
        <end position="513"/>
    </location>
</feature>
<proteinExistence type="predicted"/>
<reference evidence="11" key="1">
    <citation type="submission" date="2017-05" db="UniProtKB">
        <authorList>
            <consortium name="EnsemblMetazoa"/>
        </authorList>
    </citation>
    <scope>IDENTIFICATION</scope>
</reference>
<dbReference type="GO" id="GO:0007166">
    <property type="term" value="P:cell surface receptor signaling pathway"/>
    <property type="evidence" value="ECO:0007669"/>
    <property type="project" value="InterPro"/>
</dbReference>
<feature type="transmembrane region" description="Helical" evidence="8">
    <location>
        <begin position="412"/>
        <end position="431"/>
    </location>
</feature>
<keyword evidence="5" id="KW-1015">Disulfide bond</keyword>
<comment type="caution">
    <text evidence="6">Lacks conserved residue(s) required for the propagation of feature annotation.</text>
</comment>
<dbReference type="AlphaFoldDB" id="A0A1X7V7F2"/>
<dbReference type="InterPro" id="IPR036790">
    <property type="entry name" value="Frizzled_dom_sf"/>
</dbReference>
<dbReference type="Gene3D" id="1.20.1070.10">
    <property type="entry name" value="Rhodopsin 7-helix transmembrane proteins"/>
    <property type="match status" value="1"/>
</dbReference>
<feature type="transmembrane region" description="Helical" evidence="8">
    <location>
        <begin position="443"/>
        <end position="463"/>
    </location>
</feature>
<keyword evidence="2 8" id="KW-0812">Transmembrane</keyword>
<dbReference type="OrthoDB" id="2431000at2759"/>
<evidence type="ECO:0000259" key="10">
    <source>
        <dbReference type="PROSITE" id="PS50261"/>
    </source>
</evidence>
<feature type="transmembrane region" description="Helical" evidence="8">
    <location>
        <begin position="322"/>
        <end position="341"/>
    </location>
</feature>
<evidence type="ECO:0000256" key="1">
    <source>
        <dbReference type="ARBA" id="ARBA00004141"/>
    </source>
</evidence>
<evidence type="ECO:0000256" key="5">
    <source>
        <dbReference type="ARBA" id="ARBA00023157"/>
    </source>
</evidence>
<feature type="transmembrane region" description="Helical" evidence="8">
    <location>
        <begin position="598"/>
        <end position="629"/>
    </location>
</feature>
<dbReference type="PROSITE" id="PS50038">
    <property type="entry name" value="FZ"/>
    <property type="match status" value="1"/>
</dbReference>
<feature type="transmembrane region" description="Helical" evidence="8">
    <location>
        <begin position="353"/>
        <end position="373"/>
    </location>
</feature>
<dbReference type="InterPro" id="IPR020067">
    <property type="entry name" value="Frizzled_dom"/>
</dbReference>
<evidence type="ECO:0000256" key="2">
    <source>
        <dbReference type="ARBA" id="ARBA00022692"/>
    </source>
</evidence>
<comment type="subcellular location">
    <subcellularLocation>
        <location evidence="1">Membrane</location>
        <topology evidence="1">Multi-pass membrane protein</topology>
    </subcellularLocation>
</comment>
<dbReference type="PANTHER" id="PTHR31787">
    <property type="entry name" value="G-PROTEIN-COUPLED RECEPTOR GPCR FAMILY PROTEIN"/>
    <property type="match status" value="1"/>
</dbReference>
<evidence type="ECO:0000256" key="4">
    <source>
        <dbReference type="ARBA" id="ARBA00023136"/>
    </source>
</evidence>
<feature type="compositionally biased region" description="Basic and acidic residues" evidence="7">
    <location>
        <begin position="27"/>
        <end position="36"/>
    </location>
</feature>
<sequence length="651" mass="73317">MAMYFEASVNSKRVPLLTDVEKKEVELSHSVEDRDPPIATNPPVEKKPDGAWDFKPSKDKIRFCGCCCMMPSKIAKPLEIILLVLILLFVVIMCLFPVAVHYVYKESSRNSSSGLQNESLFHPVSGQCPAYGARSSTCEDESTGIASNASCVAVSYTGSTCKSILQEWQSCAIGTSDDIYVTSNSSQKLESKVRLLQVLQDPSVSDECRSAGSEFLCQYSFTLCDCVAGKEYLPSRELCNYVSTQVCSAEWQAAISSFGPGVLPDCLKLPSTGITSNFTLNSTIVCAESDGFSLIGGFCRPRCDKFQTLASKNVLTHKVTQLIANIVSLLVGIIVLIVSFIRWRIILTYPSIFLVYMTVGLCILSVFVLVSVIDFKDLYCSSEDLIETFNNSTTYCKVTGAIFHYFYLNMTLWWFFHVMSVFYKVMFPVFAKEHKEKDKFIHIVLLILGILIPIPGVSLALTVEKYKSYTLFTFPSYVCVPRNGELQYYSLLLPLNVLLCIGLFCLVLIFWRLQKHRTALLRKSSPISLPEIKLLFTLVFFSIFGIVSLAYFGAATATRDKYKSGIKKYFECQAFGVHPNVSSYDQCPMDFEKYDYPYFSVVVYLLLGFVTTAILVYVCNWRAVATFCLSIRRRRKYTRTNLDTYIEHNSE</sequence>
<evidence type="ECO:0000259" key="9">
    <source>
        <dbReference type="PROSITE" id="PS50038"/>
    </source>
</evidence>
<dbReference type="InParanoid" id="A0A1X7V7F2"/>
<feature type="transmembrane region" description="Helical" evidence="8">
    <location>
        <begin position="534"/>
        <end position="554"/>
    </location>
</feature>
<dbReference type="EnsemblMetazoa" id="Aqu2.1.36210_001">
    <property type="protein sequence ID" value="Aqu2.1.36210_001"/>
    <property type="gene ID" value="Aqu2.1.36210"/>
</dbReference>
<name>A0A1X7V7F2_AMPQE</name>
<dbReference type="PROSITE" id="PS50261">
    <property type="entry name" value="G_PROTEIN_RECEP_F2_4"/>
    <property type="match status" value="1"/>
</dbReference>
<evidence type="ECO:0000313" key="11">
    <source>
        <dbReference type="EnsemblMetazoa" id="Aqu2.1.36210_001"/>
    </source>
</evidence>
<dbReference type="InterPro" id="IPR050949">
    <property type="entry name" value="GPCR_Fz/Smo-like"/>
</dbReference>
<dbReference type="InterPro" id="IPR017981">
    <property type="entry name" value="GPCR_2-like_7TM"/>
</dbReference>
<dbReference type="PANTHER" id="PTHR31787:SF5">
    <property type="entry name" value="FRIZZLED_SMOOTHENED-LIKE SANS CRD PROTEIN A"/>
    <property type="match status" value="1"/>
</dbReference>
<organism evidence="11">
    <name type="scientific">Amphimedon queenslandica</name>
    <name type="common">Sponge</name>
    <dbReference type="NCBI Taxonomy" id="400682"/>
    <lineage>
        <taxon>Eukaryota</taxon>
        <taxon>Metazoa</taxon>
        <taxon>Porifera</taxon>
        <taxon>Demospongiae</taxon>
        <taxon>Heteroscleromorpha</taxon>
        <taxon>Haplosclerida</taxon>
        <taxon>Niphatidae</taxon>
        <taxon>Amphimedon</taxon>
    </lineage>
</organism>
<feature type="domain" description="G-protein coupled receptors family 2 profile 2" evidence="10">
    <location>
        <begin position="317"/>
        <end position="619"/>
    </location>
</feature>
<keyword evidence="3 8" id="KW-1133">Transmembrane helix</keyword>
<evidence type="ECO:0008006" key="12">
    <source>
        <dbReference type="Google" id="ProtNLM"/>
    </source>
</evidence>
<dbReference type="Gene3D" id="1.10.2000.10">
    <property type="entry name" value="Frizzled cysteine-rich domain"/>
    <property type="match status" value="1"/>
</dbReference>